<keyword evidence="1" id="KW-0812">Transmembrane</keyword>
<feature type="transmembrane region" description="Helical" evidence="1">
    <location>
        <begin position="6"/>
        <end position="23"/>
    </location>
</feature>
<evidence type="ECO:0000313" key="2">
    <source>
        <dbReference type="EMBL" id="DAE31790.1"/>
    </source>
</evidence>
<keyword evidence="1" id="KW-0472">Membrane</keyword>
<dbReference type="EMBL" id="BK059109">
    <property type="protein sequence ID" value="DAE31790.1"/>
    <property type="molecule type" value="Genomic_DNA"/>
</dbReference>
<sequence length="29" mass="3279">MNTFGVELNAILLILAIMAKFQLHSYLLT</sequence>
<name>A0A8S5RK75_9VIRU</name>
<reference evidence="2" key="1">
    <citation type="journal article" date="2021" name="Proc. Natl. Acad. Sci. U.S.A.">
        <title>A Catalog of Tens of Thousands of Viruses from Human Metagenomes Reveals Hidden Associations with Chronic Diseases.</title>
        <authorList>
            <person name="Tisza M.J."/>
            <person name="Buck C.B."/>
        </authorList>
    </citation>
    <scope>NUCLEOTIDE SEQUENCE</scope>
    <source>
        <strain evidence="2">CtBM815</strain>
    </source>
</reference>
<accession>A0A8S5RK75</accession>
<protein>
    <submittedName>
        <fullName evidence="2">Uncharacterized protein</fullName>
    </submittedName>
</protein>
<keyword evidence="1" id="KW-1133">Transmembrane helix</keyword>
<organism evidence="2">
    <name type="scientific">virus sp. ctBM815</name>
    <dbReference type="NCBI Taxonomy" id="2825806"/>
    <lineage>
        <taxon>Viruses</taxon>
    </lineage>
</organism>
<proteinExistence type="predicted"/>
<evidence type="ECO:0000256" key="1">
    <source>
        <dbReference type="SAM" id="Phobius"/>
    </source>
</evidence>